<sequence length="283" mass="31310">MSLESFPETAPRPLTTIQPPKGWQLIDWKELWRYRDLLLALAGKDIRLRYRQTILGVAWVIMIPLISAGIFTFVFGRVAKLPSDHVPYILFAFVGTMAWNLFNSIITNSITTLLGNANMISKIYFPRLILPLSTALGGLLDFSIGLCLLIVLLVSYHVSVHWTLLLFPFWLLLLLAMALGIGCISSAGAVTYRDVRQVMPVLLNILLYASPVAYGANAVHGKLHAVYMLNPLAVILQGFRWAVFGVSPPSLGSIIYAMVCSLAIFLVGAMVFRNAERGFADVI</sequence>
<comment type="subcellular location">
    <subcellularLocation>
        <location evidence="1">Cell inner membrane</location>
        <topology evidence="1">Multi-pass membrane protein</topology>
    </subcellularLocation>
    <subcellularLocation>
        <location evidence="9">Cell membrane</location>
        <topology evidence="9">Multi-pass membrane protein</topology>
    </subcellularLocation>
</comment>
<keyword evidence="8 9" id="KW-0472">Membrane</keyword>
<dbReference type="InterPro" id="IPR013525">
    <property type="entry name" value="ABC2_TM"/>
</dbReference>
<accession>S0EU21</accession>
<dbReference type="OrthoDB" id="9786910at2"/>
<name>S0EU21_CHTCT</name>
<evidence type="ECO:0000313" key="11">
    <source>
        <dbReference type="EMBL" id="CCW35083.1"/>
    </source>
</evidence>
<dbReference type="STRING" id="454171.CP488_02830"/>
<feature type="transmembrane region" description="Helical" evidence="9">
    <location>
        <begin position="54"/>
        <end position="76"/>
    </location>
</feature>
<reference evidence="12" key="1">
    <citation type="submission" date="2013-03" db="EMBL/GenBank/DDBJ databases">
        <title>Genome sequence of Chthonomonas calidirosea, the first sequenced genome from the Armatimonadetes phylum (formally candidate division OP10).</title>
        <authorList>
            <person name="Lee K.C.Y."/>
            <person name="Morgan X.C."/>
            <person name="Dunfield P.F."/>
            <person name="Tamas I."/>
            <person name="Houghton K.M."/>
            <person name="Vyssotski M."/>
            <person name="Ryan J.L.J."/>
            <person name="Lagutin K."/>
            <person name="McDonald I.R."/>
            <person name="Stott M.B."/>
        </authorList>
    </citation>
    <scope>NUCLEOTIDE SEQUENCE [LARGE SCALE GENOMIC DNA]</scope>
    <source>
        <strain evidence="12">DSM 23976 / ICMP 18418 / T49</strain>
    </source>
</reference>
<keyword evidence="7 9" id="KW-1133">Transmembrane helix</keyword>
<evidence type="ECO:0000313" key="12">
    <source>
        <dbReference type="Proteomes" id="UP000014227"/>
    </source>
</evidence>
<evidence type="ECO:0000256" key="4">
    <source>
        <dbReference type="ARBA" id="ARBA00022475"/>
    </source>
</evidence>
<feature type="transmembrane region" description="Helical" evidence="9">
    <location>
        <begin position="167"/>
        <end position="189"/>
    </location>
</feature>
<dbReference type="HOGENOM" id="CLU_060703_3_0_0"/>
<keyword evidence="4 9" id="KW-1003">Cell membrane</keyword>
<evidence type="ECO:0000256" key="2">
    <source>
        <dbReference type="ARBA" id="ARBA00007783"/>
    </source>
</evidence>
<evidence type="ECO:0000256" key="3">
    <source>
        <dbReference type="ARBA" id="ARBA00022448"/>
    </source>
</evidence>
<evidence type="ECO:0000256" key="1">
    <source>
        <dbReference type="ARBA" id="ARBA00004429"/>
    </source>
</evidence>
<dbReference type="RefSeq" id="WP_016482624.1">
    <property type="nucleotide sequence ID" value="NC_021487.1"/>
</dbReference>
<feature type="transmembrane region" description="Helical" evidence="9">
    <location>
        <begin position="128"/>
        <end position="155"/>
    </location>
</feature>
<gene>
    <name evidence="11" type="ORF">CCALI_01265</name>
</gene>
<evidence type="ECO:0000256" key="7">
    <source>
        <dbReference type="ARBA" id="ARBA00022989"/>
    </source>
</evidence>
<proteinExistence type="inferred from homology"/>
<dbReference type="AlphaFoldDB" id="S0EU21"/>
<feature type="domain" description="ABC transmembrane type-2" evidence="10">
    <location>
        <begin position="55"/>
        <end position="275"/>
    </location>
</feature>
<dbReference type="InterPro" id="IPR047817">
    <property type="entry name" value="ABC2_TM_bact-type"/>
</dbReference>
<dbReference type="GO" id="GO:0015920">
    <property type="term" value="P:lipopolysaccharide transport"/>
    <property type="evidence" value="ECO:0007669"/>
    <property type="project" value="TreeGrafter"/>
</dbReference>
<keyword evidence="5" id="KW-0997">Cell inner membrane</keyword>
<dbReference type="EMBL" id="HF951689">
    <property type="protein sequence ID" value="CCW35083.1"/>
    <property type="molecule type" value="Genomic_DNA"/>
</dbReference>
<keyword evidence="12" id="KW-1185">Reference proteome</keyword>
<comment type="similarity">
    <text evidence="2 9">Belongs to the ABC-2 integral membrane protein family.</text>
</comment>
<evidence type="ECO:0000259" key="10">
    <source>
        <dbReference type="PROSITE" id="PS51012"/>
    </source>
</evidence>
<dbReference type="PROSITE" id="PS51012">
    <property type="entry name" value="ABC_TM2"/>
    <property type="match status" value="1"/>
</dbReference>
<organism evidence="11 12">
    <name type="scientific">Chthonomonas calidirosea (strain DSM 23976 / ICMP 18418 / T49)</name>
    <dbReference type="NCBI Taxonomy" id="1303518"/>
    <lineage>
        <taxon>Bacteria</taxon>
        <taxon>Bacillati</taxon>
        <taxon>Armatimonadota</taxon>
        <taxon>Chthonomonadia</taxon>
        <taxon>Chthonomonadales</taxon>
        <taxon>Chthonomonadaceae</taxon>
        <taxon>Chthonomonas</taxon>
    </lineage>
</organism>
<evidence type="ECO:0000256" key="8">
    <source>
        <dbReference type="ARBA" id="ARBA00023136"/>
    </source>
</evidence>
<dbReference type="InParanoid" id="S0EU21"/>
<dbReference type="GO" id="GO:0005886">
    <property type="term" value="C:plasma membrane"/>
    <property type="evidence" value="ECO:0007669"/>
    <property type="project" value="UniProtKB-SubCell"/>
</dbReference>
<dbReference type="PANTHER" id="PTHR30413">
    <property type="entry name" value="INNER MEMBRANE TRANSPORT PERMEASE"/>
    <property type="match status" value="1"/>
</dbReference>
<feature type="transmembrane region" description="Helical" evidence="9">
    <location>
        <begin position="201"/>
        <end position="219"/>
    </location>
</feature>
<feature type="transmembrane region" description="Helical" evidence="9">
    <location>
        <begin position="254"/>
        <end position="272"/>
    </location>
</feature>
<evidence type="ECO:0000256" key="5">
    <source>
        <dbReference type="ARBA" id="ARBA00022519"/>
    </source>
</evidence>
<feature type="transmembrane region" description="Helical" evidence="9">
    <location>
        <begin position="88"/>
        <end position="107"/>
    </location>
</feature>
<dbReference type="Proteomes" id="UP000014227">
    <property type="component" value="Chromosome I"/>
</dbReference>
<dbReference type="Pfam" id="PF01061">
    <property type="entry name" value="ABC2_membrane"/>
    <property type="match status" value="1"/>
</dbReference>
<evidence type="ECO:0000256" key="6">
    <source>
        <dbReference type="ARBA" id="ARBA00022692"/>
    </source>
</evidence>
<keyword evidence="6 9" id="KW-0812">Transmembrane</keyword>
<keyword evidence="3 9" id="KW-0813">Transport</keyword>
<evidence type="ECO:0000256" key="9">
    <source>
        <dbReference type="RuleBase" id="RU361157"/>
    </source>
</evidence>
<dbReference type="GO" id="GO:0140359">
    <property type="term" value="F:ABC-type transporter activity"/>
    <property type="evidence" value="ECO:0007669"/>
    <property type="project" value="InterPro"/>
</dbReference>
<dbReference type="PATRIC" id="fig|1303518.3.peg.1289"/>
<protein>
    <recommendedName>
        <fullName evidence="9">Transport permease protein</fullName>
    </recommendedName>
</protein>
<dbReference type="eggNOG" id="COG1682">
    <property type="taxonomic scope" value="Bacteria"/>
</dbReference>
<dbReference type="KEGG" id="ccz:CCALI_01265"/>
<dbReference type="PANTHER" id="PTHR30413:SF8">
    <property type="entry name" value="TRANSPORT PERMEASE PROTEIN"/>
    <property type="match status" value="1"/>
</dbReference>